<gene>
    <name evidence="1" type="ORF">FCALED_LOCUS2209</name>
</gene>
<reference evidence="1" key="1">
    <citation type="submission" date="2021-06" db="EMBL/GenBank/DDBJ databases">
        <authorList>
            <person name="Kallberg Y."/>
            <person name="Tangrot J."/>
            <person name="Rosling A."/>
        </authorList>
    </citation>
    <scope>NUCLEOTIDE SEQUENCE</scope>
    <source>
        <strain evidence="1">UK204</strain>
    </source>
</reference>
<protein>
    <submittedName>
        <fullName evidence="1">12582_t:CDS:1</fullName>
    </submittedName>
</protein>
<comment type="caution">
    <text evidence="1">The sequence shown here is derived from an EMBL/GenBank/DDBJ whole genome shotgun (WGS) entry which is preliminary data.</text>
</comment>
<name>A0A9N8Z3E9_9GLOM</name>
<dbReference type="AlphaFoldDB" id="A0A9N8Z3E9"/>
<evidence type="ECO:0000313" key="2">
    <source>
        <dbReference type="Proteomes" id="UP000789570"/>
    </source>
</evidence>
<dbReference type="SUPFAM" id="SSF47095">
    <property type="entry name" value="HMG-box"/>
    <property type="match status" value="1"/>
</dbReference>
<dbReference type="OrthoDB" id="10450313at2759"/>
<sequence>MPMTEYSKFVSERWKNLSEREKLYLQRKYQINRDQELRREHVTVSDQCNVIHERGHKHIGRLQKNVTDKIEIASNHHVLSNRSETDQIVASPKVVASGLIRDCFFTESPSDFINDDILKFKKIHLSELYYDQSRPKSLSL</sequence>
<dbReference type="Proteomes" id="UP000789570">
    <property type="component" value="Unassembled WGS sequence"/>
</dbReference>
<proteinExistence type="predicted"/>
<dbReference type="CDD" id="cd00084">
    <property type="entry name" value="HMG-box_SF"/>
    <property type="match status" value="1"/>
</dbReference>
<accession>A0A9N8Z3E9</accession>
<organism evidence="1 2">
    <name type="scientific">Funneliformis caledonium</name>
    <dbReference type="NCBI Taxonomy" id="1117310"/>
    <lineage>
        <taxon>Eukaryota</taxon>
        <taxon>Fungi</taxon>
        <taxon>Fungi incertae sedis</taxon>
        <taxon>Mucoromycota</taxon>
        <taxon>Glomeromycotina</taxon>
        <taxon>Glomeromycetes</taxon>
        <taxon>Glomerales</taxon>
        <taxon>Glomeraceae</taxon>
        <taxon>Funneliformis</taxon>
    </lineage>
</organism>
<keyword evidence="2" id="KW-1185">Reference proteome</keyword>
<evidence type="ECO:0000313" key="1">
    <source>
        <dbReference type="EMBL" id="CAG8470740.1"/>
    </source>
</evidence>
<dbReference type="InterPro" id="IPR036910">
    <property type="entry name" value="HMG_box_dom_sf"/>
</dbReference>
<dbReference type="EMBL" id="CAJVPQ010000324">
    <property type="protein sequence ID" value="CAG8470740.1"/>
    <property type="molecule type" value="Genomic_DNA"/>
</dbReference>